<dbReference type="PRINTS" id="PR00411">
    <property type="entry name" value="PNDRDTASEI"/>
</dbReference>
<dbReference type="Pfam" id="PF13738">
    <property type="entry name" value="Pyr_redox_3"/>
    <property type="match status" value="1"/>
</dbReference>
<dbReference type="GO" id="GO:0050660">
    <property type="term" value="F:flavin adenine dinucleotide binding"/>
    <property type="evidence" value="ECO:0007669"/>
    <property type="project" value="TreeGrafter"/>
</dbReference>
<evidence type="ECO:0000256" key="1">
    <source>
        <dbReference type="ARBA" id="ARBA00023002"/>
    </source>
</evidence>
<dbReference type="Proteomes" id="UP001139451">
    <property type="component" value="Unassembled WGS sequence"/>
</dbReference>
<sequence length="586" mass="63869">MTVAQLPEGTDAAFERWCSTFNAAVAANDSEGLASLFAADSYWRDILTLDERIQTAKGPNAIRSMFENRSRGDKLLRIRTDGDALPQELPNIGPMIGKFVRFETETLVGEGFLRLHAADLDRAFALLTVTRELKAHPPLSLTNRDTRAYRTGTESLTNWLDKRNQSLAYEDRDPDVLVIGGGHGGLTVAARLKHLDVDVLVVDQNERVGDVWRKRYHSLTLHNHIGLNHLPYMPFPDSWPVFLPKDKLAGFLEYYAEAMELNVWTSTTFLSGDYDESAGRWTVRVRRGDGTIRTMHPSHVVMAIGVSGIPSIPTFPGQHDFKGQIIHSSAYGSQVDVKGKAVVVVGAGTSAHDVAQDVHLRGGKATMVQRTSVTVASIEAGTNAAGPITSLEGRFPAEQLDLIIAGPFDVTRRIHAKMSKVMAEQDAELLQGLRDVGFLLDNGEDDTGWYMKLVRTLSGYYLNVGASNLIIDGEIGLKTGVGVARLGADFVEFTDGTQLQADVIVLGTGYRPLKDAVATLFSPEVAEKVGPIWGLGADGEQQGIWGRTGQPGFFVGGSTFTMSRFYSNVTALLIKSDLLRAAGKRA</sequence>
<dbReference type="Gene3D" id="3.50.50.60">
    <property type="entry name" value="FAD/NAD(P)-binding domain"/>
    <property type="match status" value="1"/>
</dbReference>
<organism evidence="2 3">
    <name type="scientific">Sphingomonas tagetis</name>
    <dbReference type="NCBI Taxonomy" id="2949092"/>
    <lineage>
        <taxon>Bacteria</taxon>
        <taxon>Pseudomonadati</taxon>
        <taxon>Pseudomonadota</taxon>
        <taxon>Alphaproteobacteria</taxon>
        <taxon>Sphingomonadales</taxon>
        <taxon>Sphingomonadaceae</taxon>
        <taxon>Sphingomonas</taxon>
    </lineage>
</organism>
<proteinExistence type="predicted"/>
<dbReference type="GO" id="GO:0004497">
    <property type="term" value="F:monooxygenase activity"/>
    <property type="evidence" value="ECO:0007669"/>
    <property type="project" value="TreeGrafter"/>
</dbReference>
<dbReference type="InterPro" id="IPR032710">
    <property type="entry name" value="NTF2-like_dom_sf"/>
</dbReference>
<dbReference type="EMBL" id="JAMLDX010000004">
    <property type="protein sequence ID" value="MCP3730300.1"/>
    <property type="molecule type" value="Genomic_DNA"/>
</dbReference>
<keyword evidence="1" id="KW-0560">Oxidoreductase</keyword>
<comment type="caution">
    <text evidence="2">The sequence shown here is derived from an EMBL/GenBank/DDBJ whole genome shotgun (WGS) entry which is preliminary data.</text>
</comment>
<gene>
    <name evidence="2" type="ORF">M9978_07640</name>
</gene>
<dbReference type="SUPFAM" id="SSF51905">
    <property type="entry name" value="FAD/NAD(P)-binding domain"/>
    <property type="match status" value="2"/>
</dbReference>
<dbReference type="AlphaFoldDB" id="A0A9X2KL14"/>
<dbReference type="RefSeq" id="WP_254292418.1">
    <property type="nucleotide sequence ID" value="NZ_JAMLDX010000004.1"/>
</dbReference>
<evidence type="ECO:0000313" key="2">
    <source>
        <dbReference type="EMBL" id="MCP3730300.1"/>
    </source>
</evidence>
<dbReference type="PANTHER" id="PTHR43539:SF68">
    <property type="entry name" value="FLAVIN-BINDING MONOOXYGENASE-LIKE PROTEIN (AFU_ORTHOLOGUE AFUA_4G09220)"/>
    <property type="match status" value="1"/>
</dbReference>
<accession>A0A9X2KL14</accession>
<dbReference type="PANTHER" id="PTHR43539">
    <property type="entry name" value="FLAVIN-BINDING MONOOXYGENASE-LIKE PROTEIN (AFU_ORTHOLOGUE AFUA_4G09220)"/>
    <property type="match status" value="1"/>
</dbReference>
<dbReference type="InterPro" id="IPR036188">
    <property type="entry name" value="FAD/NAD-bd_sf"/>
</dbReference>
<name>A0A9X2KL14_9SPHN</name>
<reference evidence="2" key="1">
    <citation type="submission" date="2022-05" db="EMBL/GenBank/DDBJ databases">
        <title>Sphingomonas sp. strain MG17 Genome sequencing and assembly.</title>
        <authorList>
            <person name="Kim I."/>
        </authorList>
    </citation>
    <scope>NUCLEOTIDE SEQUENCE</scope>
    <source>
        <strain evidence="2">MG17</strain>
    </source>
</reference>
<dbReference type="InterPro" id="IPR050982">
    <property type="entry name" value="Auxin_biosynth/cation_transpt"/>
</dbReference>
<dbReference type="SUPFAM" id="SSF54427">
    <property type="entry name" value="NTF2-like"/>
    <property type="match status" value="1"/>
</dbReference>
<protein>
    <submittedName>
        <fullName evidence="2">NAD(P)/FAD-dependent oxidoreductase</fullName>
    </submittedName>
</protein>
<evidence type="ECO:0000313" key="3">
    <source>
        <dbReference type="Proteomes" id="UP001139451"/>
    </source>
</evidence>
<keyword evidence="3" id="KW-1185">Reference proteome</keyword>